<dbReference type="AlphaFoldDB" id="A0A7C3VGX0"/>
<dbReference type="EMBL" id="DSPX01000002">
    <property type="protein sequence ID" value="HGF99156.1"/>
    <property type="molecule type" value="Genomic_DNA"/>
</dbReference>
<proteinExistence type="predicted"/>
<feature type="compositionally biased region" description="Basic and acidic residues" evidence="1">
    <location>
        <begin position="72"/>
        <end position="81"/>
    </location>
</feature>
<name>A0A7C3VGX0_9CYAN</name>
<feature type="region of interest" description="Disordered" evidence="1">
    <location>
        <begin position="56"/>
        <end position="81"/>
    </location>
</feature>
<organism evidence="2">
    <name type="scientific">Planktothricoides sp. SpSt-374</name>
    <dbReference type="NCBI Taxonomy" id="2282167"/>
    <lineage>
        <taxon>Bacteria</taxon>
        <taxon>Bacillati</taxon>
        <taxon>Cyanobacteriota</taxon>
        <taxon>Cyanophyceae</taxon>
        <taxon>Oscillatoriophycideae</taxon>
        <taxon>Oscillatoriales</taxon>
        <taxon>Oscillatoriaceae</taxon>
        <taxon>Planktothricoides</taxon>
    </lineage>
</organism>
<evidence type="ECO:0008006" key="3">
    <source>
        <dbReference type="Google" id="ProtNLM"/>
    </source>
</evidence>
<gene>
    <name evidence="2" type="ORF">ENR15_00380</name>
</gene>
<sequence>MLRENLKQELDKLNEEQLKKIADFITLIEVADKQIESSAPLWQKLTPQERAREFRDWVSQLPQTSPSLPDESFSRERIYEE</sequence>
<reference evidence="2" key="1">
    <citation type="journal article" date="2020" name="mSystems">
        <title>Genome- and Community-Level Interaction Insights into Carbon Utilization and Element Cycling Functions of Hydrothermarchaeota in Hydrothermal Sediment.</title>
        <authorList>
            <person name="Zhou Z."/>
            <person name="Liu Y."/>
            <person name="Xu W."/>
            <person name="Pan J."/>
            <person name="Luo Z.H."/>
            <person name="Li M."/>
        </authorList>
    </citation>
    <scope>NUCLEOTIDE SEQUENCE [LARGE SCALE GENOMIC DNA]</scope>
    <source>
        <strain evidence="2">SpSt-374</strain>
    </source>
</reference>
<evidence type="ECO:0000313" key="2">
    <source>
        <dbReference type="EMBL" id="HGF99156.1"/>
    </source>
</evidence>
<protein>
    <recommendedName>
        <fullName evidence="3">DUF2281 domain-containing protein</fullName>
    </recommendedName>
</protein>
<accession>A0A7C3VGX0</accession>
<evidence type="ECO:0000256" key="1">
    <source>
        <dbReference type="SAM" id="MobiDB-lite"/>
    </source>
</evidence>
<comment type="caution">
    <text evidence="2">The sequence shown here is derived from an EMBL/GenBank/DDBJ whole genome shotgun (WGS) entry which is preliminary data.</text>
</comment>